<evidence type="ECO:0000313" key="3">
    <source>
        <dbReference type="EMBL" id="RBA33465.1"/>
    </source>
</evidence>
<comment type="caution">
    <text evidence="3">The sequence shown here is derived from an EMBL/GenBank/DDBJ whole genome shotgun (WGS) entry which is preliminary data.</text>
</comment>
<name>A0A365P8D5_9ACTN</name>
<dbReference type="Proteomes" id="UP000252187">
    <property type="component" value="Unassembled WGS sequence"/>
</dbReference>
<reference evidence="1 5" key="2">
    <citation type="submission" date="2023-07" db="EMBL/GenBank/DDBJ databases">
        <title>Strategy for survival of the halotoleranting strain Dietzia MX2 from the Yakshinskoe mineral salts deposit.</title>
        <authorList>
            <person name="Kharitonova M.A."/>
            <person name="Kupriyanova-Ashina F.G."/>
            <person name="Shakirov T.R."/>
            <person name="Vafina M.S."/>
            <person name="Ilinskaya O.N."/>
        </authorList>
    </citation>
    <scope>NUCLEOTIDE SEQUENCE [LARGE SCALE GENOMIC DNA]</scope>
    <source>
        <strain evidence="1 5">MX2</strain>
    </source>
</reference>
<organism evidence="3 4">
    <name type="scientific">Dietzia maris</name>
    <dbReference type="NCBI Taxonomy" id="37915"/>
    <lineage>
        <taxon>Bacteria</taxon>
        <taxon>Bacillati</taxon>
        <taxon>Actinomycetota</taxon>
        <taxon>Actinomycetes</taxon>
        <taxon>Mycobacteriales</taxon>
        <taxon>Dietziaceae</taxon>
        <taxon>Dietzia</taxon>
    </lineage>
</organism>
<dbReference type="EMBL" id="JAUHTB010000001">
    <property type="protein sequence ID" value="MDN4504606.1"/>
    <property type="molecule type" value="Genomic_DNA"/>
</dbReference>
<dbReference type="AlphaFoldDB" id="A0A365P8D5"/>
<dbReference type="EMBL" id="QNTT01000036">
    <property type="protein sequence ID" value="RBA33465.1"/>
    <property type="molecule type" value="Genomic_DNA"/>
</dbReference>
<reference evidence="3 4" key="1">
    <citation type="submission" date="2018-06" db="EMBL/GenBank/DDBJ databases">
        <title>Whole genome sequencing of four bacterial strains from South Shetland trench revealing bio-synthetic gene clusters.</title>
        <authorList>
            <person name="Abdel-Mageed W.M."/>
            <person name="Lehri B."/>
            <person name="Jarmusch S.A."/>
            <person name="Miranda K."/>
            <person name="Goodfellow M."/>
            <person name="Jaspars M."/>
            <person name="Karlyshev A.V."/>
        </authorList>
    </citation>
    <scope>NUCLEOTIDE SEQUENCE [LARGE SCALE GENOMIC DNA]</scope>
    <source>
        <strain evidence="3 4">SST1</strain>
    </source>
</reference>
<evidence type="ECO:0000313" key="1">
    <source>
        <dbReference type="EMBL" id="MDN4504606.1"/>
    </source>
</evidence>
<dbReference type="Proteomes" id="UP001185873">
    <property type="component" value="Unassembled WGS sequence"/>
</dbReference>
<proteinExistence type="predicted"/>
<dbReference type="RefSeq" id="WP_067717794.1">
    <property type="nucleotide sequence ID" value="NZ_CANNAK010000001.1"/>
</dbReference>
<dbReference type="Proteomes" id="UP001172702">
    <property type="component" value="Unassembled WGS sequence"/>
</dbReference>
<gene>
    <name evidence="3" type="ORF">DQ226_12620</name>
    <name evidence="1" type="ORF">QYF62_00810</name>
    <name evidence="2" type="ORF">R3P82_01425</name>
</gene>
<dbReference type="GeneID" id="36308552"/>
<accession>A0A365P8D5</accession>
<keyword evidence="5" id="KW-1185">Reference proteome</keyword>
<evidence type="ECO:0000313" key="5">
    <source>
        <dbReference type="Proteomes" id="UP001172702"/>
    </source>
</evidence>
<reference evidence="2" key="3">
    <citation type="submission" date="2023-10" db="EMBL/GenBank/DDBJ databases">
        <title>Development of a sustainable strategy for remediation of hydrocarbon-contaminated territories based on the waste exchange concept.</title>
        <authorList>
            <person name="Krivoruchko A."/>
        </authorList>
    </citation>
    <scope>NUCLEOTIDE SEQUENCE</scope>
    <source>
        <strain evidence="2">IEGM 1175</strain>
    </source>
</reference>
<protein>
    <submittedName>
        <fullName evidence="3">Uncharacterized protein</fullName>
    </submittedName>
</protein>
<evidence type="ECO:0000313" key="4">
    <source>
        <dbReference type="Proteomes" id="UP000252187"/>
    </source>
</evidence>
<dbReference type="EMBL" id="JAWLKJ010000001">
    <property type="protein sequence ID" value="MDV6297764.1"/>
    <property type="molecule type" value="Genomic_DNA"/>
</dbReference>
<evidence type="ECO:0000313" key="2">
    <source>
        <dbReference type="EMBL" id="MDV6297764.1"/>
    </source>
</evidence>
<sequence length="62" mass="6989">MAPRGRQWLKVIGAAGAAGVAATGILAARSERRRRSYEPDEVRERLHERYARIQSRRDGVVD</sequence>